<reference evidence="2" key="1">
    <citation type="journal article" date="2022" name="bioRxiv">
        <title>Sequencing and chromosome-scale assembly of the giantPleurodeles waltlgenome.</title>
        <authorList>
            <person name="Brown T."/>
            <person name="Elewa A."/>
            <person name="Iarovenko S."/>
            <person name="Subramanian E."/>
            <person name="Araus A.J."/>
            <person name="Petzold A."/>
            <person name="Susuki M."/>
            <person name="Suzuki K.-i.T."/>
            <person name="Hayashi T."/>
            <person name="Toyoda A."/>
            <person name="Oliveira C."/>
            <person name="Osipova E."/>
            <person name="Leigh N.D."/>
            <person name="Simon A."/>
            <person name="Yun M.H."/>
        </authorList>
    </citation>
    <scope>NUCLEOTIDE SEQUENCE</scope>
    <source>
        <strain evidence="2">20211129_DDA</strain>
        <tissue evidence="2">Liver</tissue>
    </source>
</reference>
<keyword evidence="3" id="KW-1185">Reference proteome</keyword>
<feature type="region of interest" description="Disordered" evidence="1">
    <location>
        <begin position="137"/>
        <end position="191"/>
    </location>
</feature>
<proteinExistence type="predicted"/>
<comment type="caution">
    <text evidence="2">The sequence shown here is derived from an EMBL/GenBank/DDBJ whole genome shotgun (WGS) entry which is preliminary data.</text>
</comment>
<gene>
    <name evidence="2" type="ORF">NDU88_004885</name>
</gene>
<evidence type="ECO:0000256" key="1">
    <source>
        <dbReference type="SAM" id="MobiDB-lite"/>
    </source>
</evidence>
<evidence type="ECO:0000313" key="2">
    <source>
        <dbReference type="EMBL" id="KAJ1116679.1"/>
    </source>
</evidence>
<dbReference type="AlphaFoldDB" id="A0AAV7NNL3"/>
<protein>
    <submittedName>
        <fullName evidence="2">Uncharacterized protein</fullName>
    </submittedName>
</protein>
<dbReference type="EMBL" id="JANPWB010000012">
    <property type="protein sequence ID" value="KAJ1116679.1"/>
    <property type="molecule type" value="Genomic_DNA"/>
</dbReference>
<feature type="region of interest" description="Disordered" evidence="1">
    <location>
        <begin position="52"/>
        <end position="71"/>
    </location>
</feature>
<sequence length="244" mass="25859">MSPVGSRPSPHALARSPSGAAPPLQGRRHAPLPRSAAPAVVFGPFRAPLFLQGPGAGPRHSPHLSGSNPGRRLQRCRAQALRGLPVTTGLLRPSEDWVRPHTFRFFTRRQPPGSGVSSSERAPWGLSVVFSPSPALGVSPPPHARPRLQARGQAASLSRGRQPGPGTARPQRRPSRFQGRPPIPQSHLGTGLPGDGAHSLWIYVGPSGARGLSVRHLRIVGHAPLEFIAFSQSNLGRLADGGFQ</sequence>
<name>A0AAV7NNL3_PLEWA</name>
<accession>A0AAV7NNL3</accession>
<dbReference type="Proteomes" id="UP001066276">
    <property type="component" value="Chromosome 8"/>
</dbReference>
<feature type="region of interest" description="Disordered" evidence="1">
    <location>
        <begin position="1"/>
        <end position="32"/>
    </location>
</feature>
<organism evidence="2 3">
    <name type="scientific">Pleurodeles waltl</name>
    <name type="common">Iberian ribbed newt</name>
    <dbReference type="NCBI Taxonomy" id="8319"/>
    <lineage>
        <taxon>Eukaryota</taxon>
        <taxon>Metazoa</taxon>
        <taxon>Chordata</taxon>
        <taxon>Craniata</taxon>
        <taxon>Vertebrata</taxon>
        <taxon>Euteleostomi</taxon>
        <taxon>Amphibia</taxon>
        <taxon>Batrachia</taxon>
        <taxon>Caudata</taxon>
        <taxon>Salamandroidea</taxon>
        <taxon>Salamandridae</taxon>
        <taxon>Pleurodelinae</taxon>
        <taxon>Pleurodeles</taxon>
    </lineage>
</organism>
<evidence type="ECO:0000313" key="3">
    <source>
        <dbReference type="Proteomes" id="UP001066276"/>
    </source>
</evidence>